<dbReference type="AlphaFoldDB" id="A0A832TBD3"/>
<dbReference type="PANTHER" id="PTHR31616">
    <property type="entry name" value="TREHALASE"/>
    <property type="match status" value="1"/>
</dbReference>
<dbReference type="PROSITE" id="PS00430">
    <property type="entry name" value="TONB_DEPENDENT_REC_1"/>
    <property type="match status" value="1"/>
</dbReference>
<dbReference type="EMBL" id="DUJO01000003">
    <property type="protein sequence ID" value="HII72849.1"/>
    <property type="molecule type" value="Genomic_DNA"/>
</dbReference>
<dbReference type="SUPFAM" id="SSF74650">
    <property type="entry name" value="Galactose mutarotase-like"/>
    <property type="match status" value="1"/>
</dbReference>
<dbReference type="PANTHER" id="PTHR31616:SF13">
    <property type="entry name" value="GLUCAN 1,4-ALPHA-GLUCOSIDASE"/>
    <property type="match status" value="1"/>
</dbReference>
<dbReference type="OMA" id="YVFLEPM"/>
<name>A0A832TBD3_9CREN</name>
<dbReference type="Pfam" id="PF00723">
    <property type="entry name" value="Glyco_hydro_15"/>
    <property type="match status" value="1"/>
</dbReference>
<dbReference type="InterPro" id="IPR010916">
    <property type="entry name" value="TonB_box_CS"/>
</dbReference>
<evidence type="ECO:0000259" key="1">
    <source>
        <dbReference type="Pfam" id="PF00723"/>
    </source>
</evidence>
<dbReference type="GO" id="GO:0005975">
    <property type="term" value="P:carbohydrate metabolic process"/>
    <property type="evidence" value="ECO:0007669"/>
    <property type="project" value="InterPro"/>
</dbReference>
<evidence type="ECO:0000313" key="3">
    <source>
        <dbReference type="Proteomes" id="UP000646844"/>
    </source>
</evidence>
<dbReference type="InterPro" id="IPR012341">
    <property type="entry name" value="6hp_glycosidase-like_sf"/>
</dbReference>
<gene>
    <name evidence="2" type="ORF">HA332_00215</name>
</gene>
<dbReference type="GeneID" id="1460081"/>
<dbReference type="GO" id="GO:0004553">
    <property type="term" value="F:hydrolase activity, hydrolyzing O-glycosyl compounds"/>
    <property type="evidence" value="ECO:0007669"/>
    <property type="project" value="UniProtKB-ARBA"/>
</dbReference>
<dbReference type="SUPFAM" id="SSF48208">
    <property type="entry name" value="Six-hairpin glycosidases"/>
    <property type="match status" value="1"/>
</dbReference>
<dbReference type="Gene3D" id="1.50.10.10">
    <property type="match status" value="1"/>
</dbReference>
<dbReference type="Proteomes" id="UP000646844">
    <property type="component" value="Unassembled WGS sequence"/>
</dbReference>
<accession>A0A832TBD3</accession>
<dbReference type="InterPro" id="IPR011013">
    <property type="entry name" value="Gal_mutarotase_sf_dom"/>
</dbReference>
<feature type="domain" description="GH15-like" evidence="1">
    <location>
        <begin position="248"/>
        <end position="542"/>
    </location>
</feature>
<dbReference type="InterPro" id="IPR014718">
    <property type="entry name" value="GH-type_carb-bd"/>
</dbReference>
<dbReference type="InterPro" id="IPR008928">
    <property type="entry name" value="6-hairpin_glycosidase_sf"/>
</dbReference>
<dbReference type="GO" id="GO:0030246">
    <property type="term" value="F:carbohydrate binding"/>
    <property type="evidence" value="ECO:0007669"/>
    <property type="project" value="InterPro"/>
</dbReference>
<reference evidence="2" key="1">
    <citation type="journal article" date="2020" name="bioRxiv">
        <title>A rank-normalized archaeal taxonomy based on genome phylogeny resolves widespread incomplete and uneven classifications.</title>
        <authorList>
            <person name="Rinke C."/>
            <person name="Chuvochina M."/>
            <person name="Mussig A.J."/>
            <person name="Chaumeil P.-A."/>
            <person name="Waite D.W."/>
            <person name="Whitman W.B."/>
            <person name="Parks D.H."/>
            <person name="Hugenholtz P."/>
        </authorList>
    </citation>
    <scope>NUCLEOTIDE SEQUENCE</scope>
    <source>
        <strain evidence="2">UBA8838</strain>
    </source>
</reference>
<organism evidence="2 3">
    <name type="scientific">Sulfurisphaera tokodaii</name>
    <dbReference type="NCBI Taxonomy" id="111955"/>
    <lineage>
        <taxon>Archaea</taxon>
        <taxon>Thermoproteota</taxon>
        <taxon>Thermoprotei</taxon>
        <taxon>Sulfolobales</taxon>
        <taxon>Sulfolobaceae</taxon>
        <taxon>Sulfurisphaera</taxon>
    </lineage>
</organism>
<sequence>MVRYVIIGNGSLTLLADSKLNYRELYYPLPIDNHLHESKIGLWVDGKFSWFSDLPIKLNYEEDTLSVTASAEFNGVKVKVKDAVDMAYDILVREISLTTNKETRVFFHWDFHINGNDIGDTALYDPFTSSIIHYKRDKWFMFKCDIPFYQFATGYKETGGYLGTWKDAEDGELSGNPIAQGSVDSVTSIRVSSNTVFYCWLVCGRNYNELFQKNNYVLRKSSRELLRRTENYWKAWLVKARDYDSLVRRSLLIIAAHWQNNGALPAALDTDIMRFNKDTYNYVWHRDAAFASIALTLYGYQDPIRNLFNFTKPLIFNGFLFQKYTCDGNWGSTWHPWNPRSIPIQEDETALMLYALWVHFSRFTDIDFVRPLYAPFVKKIAEFLVSYRDEETGLPLPSYDLWEERLGTHFFTSLAVYAGLMSAYKFAEFFGDENLKDKYLTAANEVKKGLERFYVGDHFARTIYEDNSIDKTVDASTLFASILGPFDPKDPRVISNRKVVEEKLNINGGIARYENDWYLKQDEKSNAWFITTLWLAQQYILEGNKEKAKKYIDWVISHMLPTGIIPEQVSPKNTYPSVAPLVWSHAEFVKTIYYFKQLG</sequence>
<comment type="caution">
    <text evidence="2">The sequence shown here is derived from an EMBL/GenBank/DDBJ whole genome shotgun (WGS) entry which is preliminary data.</text>
</comment>
<protein>
    <submittedName>
        <fullName evidence="2">Glycoside hydrolase family 15 protein</fullName>
    </submittedName>
</protein>
<dbReference type="RefSeq" id="WP_010980092.1">
    <property type="nucleotide sequence ID" value="NZ_BAABQO010000001.1"/>
</dbReference>
<dbReference type="InterPro" id="IPR011613">
    <property type="entry name" value="GH15-like"/>
</dbReference>
<evidence type="ECO:0000313" key="2">
    <source>
        <dbReference type="EMBL" id="HII72849.1"/>
    </source>
</evidence>
<proteinExistence type="predicted"/>
<dbReference type="Gene3D" id="2.70.98.10">
    <property type="match status" value="1"/>
</dbReference>
<keyword evidence="2" id="KW-0378">Hydrolase</keyword>